<dbReference type="SUPFAM" id="SSF55315">
    <property type="entry name" value="L30e-like"/>
    <property type="match status" value="1"/>
</dbReference>
<comment type="function">
    <text evidence="6">Component of the Pelota-HBS1L complex, a complex that recognizes stalled ribosomes and triggers the No-Go Decay (NGD) pathway. In the Pelota-HBS1L complex, pelo recognizes ribosomes stalled at the 3' end of an mRNA and engages stalled ribosomes by destabilizing mRNA in the mRNA channel.</text>
</comment>
<sequence length="390" mass="44086">MKLIHKNVDKGGQGTVVLIPEESEDMWHAYNLVAEGDSVRSTTIRKVQNETATGSSTSSRVRTTLTISVESIDFDTQACVLRLKGRNIVENQYVKMGAYHTLDLELNRKFELRKREWDTIALERIDMSCDPTQSADVAAVVMQEGLAHVCLITPSMTLVRSKIEVNIPRKRKGNIQQHEKGLAKFYENVMQSILRHVNFDIVKCVILASPGFVRDQFFEYMFQQAVKLDIKLLLDNKGKFMLVHSSSGFKHSLKEVLQEPAVMTKISDTKAAGEVKVLEQFYTMLQCEPSKAFYGKKHVLRAAESMAIEILMISDNLFRCQDVNQRKEYVRLVENVRDAGGDVKIFSSMHISGEQLTQLTGIAAILRFPMPELEESDSDDEKGAQDSESK</sequence>
<dbReference type="GO" id="GO:0071025">
    <property type="term" value="P:RNA surveillance"/>
    <property type="evidence" value="ECO:0007669"/>
    <property type="project" value="InterPro"/>
</dbReference>
<evidence type="ECO:0000313" key="9">
    <source>
        <dbReference type="Proteomes" id="UP000078200"/>
    </source>
</evidence>
<dbReference type="AlphaFoldDB" id="A0A1A9UMU1"/>
<dbReference type="InterPro" id="IPR038069">
    <property type="entry name" value="Pelota/DOM34_N"/>
</dbReference>
<dbReference type="InterPro" id="IPR058547">
    <property type="entry name" value="Pelota_N"/>
</dbReference>
<dbReference type="PANTHER" id="PTHR10853:SF0">
    <property type="entry name" value="PROTEIN PELOTA HOMOLOG"/>
    <property type="match status" value="1"/>
</dbReference>
<dbReference type="InterPro" id="IPR005142">
    <property type="entry name" value="eRF1_3"/>
</dbReference>
<dbReference type="FunFam" id="3.30.1330.30:FF:000008">
    <property type="entry name" value="Protein pelota homolog"/>
    <property type="match status" value="1"/>
</dbReference>
<dbReference type="Proteomes" id="UP000078200">
    <property type="component" value="Unassembled WGS sequence"/>
</dbReference>
<dbReference type="PANTHER" id="PTHR10853">
    <property type="entry name" value="PELOTA"/>
    <property type="match status" value="1"/>
</dbReference>
<dbReference type="InterPro" id="IPR042226">
    <property type="entry name" value="eFR1_2_sf"/>
</dbReference>
<dbReference type="SUPFAM" id="SSF159065">
    <property type="entry name" value="Dom34/Pelota N-terminal domain-like"/>
    <property type="match status" value="1"/>
</dbReference>
<evidence type="ECO:0000256" key="3">
    <source>
        <dbReference type="ARBA" id="ARBA00009504"/>
    </source>
</evidence>
<dbReference type="GO" id="GO:0046872">
    <property type="term" value="F:metal ion binding"/>
    <property type="evidence" value="ECO:0007669"/>
    <property type="project" value="UniProtKB-KW"/>
</dbReference>
<dbReference type="Gene3D" id="2.30.30.870">
    <property type="entry name" value="Pelota, domain A"/>
    <property type="match status" value="1"/>
</dbReference>
<name>A0A1A9UMU1_GLOAU</name>
<dbReference type="FunFam" id="3.30.420.60:FF:000002">
    <property type="entry name" value="Protein pelota homolog"/>
    <property type="match status" value="1"/>
</dbReference>
<dbReference type="EnsemblMetazoa" id="GAUT009733-RA">
    <property type="protein sequence ID" value="GAUT009733-PA"/>
    <property type="gene ID" value="GAUT009733"/>
</dbReference>
<evidence type="ECO:0000256" key="4">
    <source>
        <dbReference type="ARBA" id="ARBA00022490"/>
    </source>
</evidence>
<dbReference type="GO" id="GO:0032790">
    <property type="term" value="P:ribosome disassembly"/>
    <property type="evidence" value="ECO:0007669"/>
    <property type="project" value="TreeGrafter"/>
</dbReference>
<evidence type="ECO:0000256" key="2">
    <source>
        <dbReference type="ARBA" id="ARBA00004496"/>
    </source>
</evidence>
<dbReference type="FunFam" id="2.30.30.870:FF:000001">
    <property type="entry name" value="Protein pelota homolog"/>
    <property type="match status" value="1"/>
</dbReference>
<dbReference type="GO" id="GO:0070966">
    <property type="term" value="P:nuclear-transcribed mRNA catabolic process, no-go decay"/>
    <property type="evidence" value="ECO:0007669"/>
    <property type="project" value="InterPro"/>
</dbReference>
<dbReference type="InterPro" id="IPR005140">
    <property type="entry name" value="eRF1_Pelota-like_N"/>
</dbReference>
<proteinExistence type="inferred from homology"/>
<dbReference type="Pfam" id="PF03465">
    <property type="entry name" value="eRF1_3"/>
    <property type="match status" value="1"/>
</dbReference>
<organism evidence="8 9">
    <name type="scientific">Glossina austeni</name>
    <name type="common">Savannah tsetse fly</name>
    <dbReference type="NCBI Taxonomy" id="7395"/>
    <lineage>
        <taxon>Eukaryota</taxon>
        <taxon>Metazoa</taxon>
        <taxon>Ecdysozoa</taxon>
        <taxon>Arthropoda</taxon>
        <taxon>Hexapoda</taxon>
        <taxon>Insecta</taxon>
        <taxon>Pterygota</taxon>
        <taxon>Neoptera</taxon>
        <taxon>Endopterygota</taxon>
        <taxon>Diptera</taxon>
        <taxon>Brachycera</taxon>
        <taxon>Muscomorpha</taxon>
        <taxon>Hippoboscoidea</taxon>
        <taxon>Glossinidae</taxon>
        <taxon>Glossina</taxon>
    </lineage>
</organism>
<dbReference type="SMART" id="SM01194">
    <property type="entry name" value="eRF1_1"/>
    <property type="match status" value="1"/>
</dbReference>
<comment type="cofactor">
    <cofactor evidence="1 6">
        <name>a divalent metal cation</name>
        <dbReference type="ChEBI" id="CHEBI:60240"/>
    </cofactor>
</comment>
<dbReference type="VEuPathDB" id="VectorBase:GAUT009733"/>
<evidence type="ECO:0000259" key="7">
    <source>
        <dbReference type="SMART" id="SM01194"/>
    </source>
</evidence>
<comment type="subcellular location">
    <subcellularLocation>
        <location evidence="2 6">Cytoplasm</location>
    </subcellularLocation>
</comment>
<evidence type="ECO:0000256" key="5">
    <source>
        <dbReference type="ARBA" id="ARBA00022723"/>
    </source>
</evidence>
<evidence type="ECO:0000313" key="8">
    <source>
        <dbReference type="EnsemblMetazoa" id="GAUT009733-PA"/>
    </source>
</evidence>
<feature type="domain" description="eRF1/Pelota-like N-terminal" evidence="7">
    <location>
        <begin position="1"/>
        <end position="130"/>
    </location>
</feature>
<dbReference type="InterPro" id="IPR029064">
    <property type="entry name" value="Ribosomal_eL30-like_sf"/>
</dbReference>
<dbReference type="SUPFAM" id="SSF53137">
    <property type="entry name" value="Translational machinery components"/>
    <property type="match status" value="1"/>
</dbReference>
<dbReference type="Pfam" id="PF03464">
    <property type="entry name" value="eRF1_2"/>
    <property type="match status" value="1"/>
</dbReference>
<dbReference type="NCBIfam" id="TIGR00111">
    <property type="entry name" value="pelota"/>
    <property type="match status" value="1"/>
</dbReference>
<comment type="similarity">
    <text evidence="3 6">Belongs to the eukaryotic release factor 1 family. Pelota subfamily.</text>
</comment>
<keyword evidence="5 6" id="KW-0479">Metal-binding</keyword>
<reference evidence="8" key="1">
    <citation type="submission" date="2020-05" db="UniProtKB">
        <authorList>
            <consortium name="EnsemblMetazoa"/>
        </authorList>
    </citation>
    <scope>IDENTIFICATION</scope>
    <source>
        <strain evidence="8">TTRI</strain>
    </source>
</reference>
<dbReference type="Pfam" id="PF26356">
    <property type="entry name" value="Pelota_N"/>
    <property type="match status" value="1"/>
</dbReference>
<dbReference type="STRING" id="7395.A0A1A9UMU1"/>
<keyword evidence="4 6" id="KW-0963">Cytoplasm</keyword>
<dbReference type="GO" id="GO:0070651">
    <property type="term" value="P:nonfunctional rRNA decay"/>
    <property type="evidence" value="ECO:0007669"/>
    <property type="project" value="TreeGrafter"/>
</dbReference>
<keyword evidence="9" id="KW-1185">Reference proteome</keyword>
<dbReference type="GO" id="GO:0070481">
    <property type="term" value="P:nuclear-transcribed mRNA catabolic process, non-stop decay"/>
    <property type="evidence" value="ECO:0007669"/>
    <property type="project" value="InterPro"/>
</dbReference>
<protein>
    <recommendedName>
        <fullName evidence="6">Protein pelota homolog</fullName>
    </recommendedName>
</protein>
<evidence type="ECO:0000256" key="6">
    <source>
        <dbReference type="RuleBase" id="RU362019"/>
    </source>
</evidence>
<evidence type="ECO:0000256" key="1">
    <source>
        <dbReference type="ARBA" id="ARBA00001968"/>
    </source>
</evidence>
<dbReference type="GO" id="GO:0005737">
    <property type="term" value="C:cytoplasm"/>
    <property type="evidence" value="ECO:0007669"/>
    <property type="project" value="UniProtKB-SubCell"/>
</dbReference>
<dbReference type="Gene3D" id="3.30.1330.30">
    <property type="match status" value="1"/>
</dbReference>
<dbReference type="InterPro" id="IPR004405">
    <property type="entry name" value="TF_pelota"/>
</dbReference>
<dbReference type="InterPro" id="IPR005141">
    <property type="entry name" value="eRF1_2"/>
</dbReference>
<dbReference type="Gene3D" id="3.30.420.60">
    <property type="entry name" value="eRF1 domain 2"/>
    <property type="match status" value="1"/>
</dbReference>
<accession>A0A1A9UMU1</accession>